<comment type="caution">
    <text evidence="1">The sequence shown here is derived from an EMBL/GenBank/DDBJ whole genome shotgun (WGS) entry which is preliminary data.</text>
</comment>
<name>A0A8K0VZH9_9PLEO</name>
<accession>A0A8K0VZH9</accession>
<dbReference type="Proteomes" id="UP000813461">
    <property type="component" value="Unassembled WGS sequence"/>
</dbReference>
<evidence type="ECO:0000313" key="1">
    <source>
        <dbReference type="EMBL" id="KAH7088091.1"/>
    </source>
</evidence>
<reference evidence="1" key="1">
    <citation type="journal article" date="2021" name="Nat. Commun.">
        <title>Genetic determinants of endophytism in the Arabidopsis root mycobiome.</title>
        <authorList>
            <person name="Mesny F."/>
            <person name="Miyauchi S."/>
            <person name="Thiergart T."/>
            <person name="Pickel B."/>
            <person name="Atanasova L."/>
            <person name="Karlsson M."/>
            <person name="Huettel B."/>
            <person name="Barry K.W."/>
            <person name="Haridas S."/>
            <person name="Chen C."/>
            <person name="Bauer D."/>
            <person name="Andreopoulos W."/>
            <person name="Pangilinan J."/>
            <person name="LaButti K."/>
            <person name="Riley R."/>
            <person name="Lipzen A."/>
            <person name="Clum A."/>
            <person name="Drula E."/>
            <person name="Henrissat B."/>
            <person name="Kohler A."/>
            <person name="Grigoriev I.V."/>
            <person name="Martin F.M."/>
            <person name="Hacquard S."/>
        </authorList>
    </citation>
    <scope>NUCLEOTIDE SEQUENCE</scope>
    <source>
        <strain evidence="1">MPI-SDFR-AT-0120</strain>
    </source>
</reference>
<proteinExistence type="predicted"/>
<sequence>MSSSLEPSNAGIYFFLEEESEGGPKSIRGPFLNTNGDFSKPIIKPVDATGAPIWPRTIKRTYEDALYVIADAIRKSDTQICDIYTVRELEIAQGAHRLSEGCDIVDWMQDFAISPGMHVSLGKSSKSYLDEDDALSDARSMLPNEKGAGEEFDDYLRGTQQPKLPVVKNDKAKRYQWDVMFGVITRKDQSTKEWELKRLVTVTKVRVKGEERKYPSTIVRELV</sequence>
<organism evidence="1 2">
    <name type="scientific">Paraphoma chrysanthemicola</name>
    <dbReference type="NCBI Taxonomy" id="798071"/>
    <lineage>
        <taxon>Eukaryota</taxon>
        <taxon>Fungi</taxon>
        <taxon>Dikarya</taxon>
        <taxon>Ascomycota</taxon>
        <taxon>Pezizomycotina</taxon>
        <taxon>Dothideomycetes</taxon>
        <taxon>Pleosporomycetidae</taxon>
        <taxon>Pleosporales</taxon>
        <taxon>Pleosporineae</taxon>
        <taxon>Phaeosphaeriaceae</taxon>
        <taxon>Paraphoma</taxon>
    </lineage>
</organism>
<gene>
    <name evidence="1" type="ORF">FB567DRAFT_591510</name>
</gene>
<dbReference type="AlphaFoldDB" id="A0A8K0VZH9"/>
<keyword evidence="2" id="KW-1185">Reference proteome</keyword>
<dbReference type="EMBL" id="JAGMVJ010000008">
    <property type="protein sequence ID" value="KAH7088091.1"/>
    <property type="molecule type" value="Genomic_DNA"/>
</dbReference>
<evidence type="ECO:0000313" key="2">
    <source>
        <dbReference type="Proteomes" id="UP000813461"/>
    </source>
</evidence>
<protein>
    <submittedName>
        <fullName evidence="1">Uncharacterized protein</fullName>
    </submittedName>
</protein>